<dbReference type="Pfam" id="PF01451">
    <property type="entry name" value="LMWPc"/>
    <property type="match status" value="1"/>
</dbReference>
<dbReference type="Gene3D" id="3.40.50.2300">
    <property type="match status" value="1"/>
</dbReference>
<dbReference type="EMBL" id="BAAAZP010000124">
    <property type="protein sequence ID" value="GAA3691876.1"/>
    <property type="molecule type" value="Genomic_DNA"/>
</dbReference>
<evidence type="ECO:0000313" key="4">
    <source>
        <dbReference type="Proteomes" id="UP001500902"/>
    </source>
</evidence>
<proteinExistence type="predicted"/>
<dbReference type="SUPFAM" id="SSF52788">
    <property type="entry name" value="Phosphotyrosine protein phosphatases I"/>
    <property type="match status" value="1"/>
</dbReference>
<evidence type="ECO:0000313" key="3">
    <source>
        <dbReference type="EMBL" id="GAA3691876.1"/>
    </source>
</evidence>
<dbReference type="PANTHER" id="PTHR43428">
    <property type="entry name" value="ARSENATE REDUCTASE"/>
    <property type="match status" value="1"/>
</dbReference>
<name>A0ABP7CLP6_9ACTN</name>
<dbReference type="SMART" id="SM00226">
    <property type="entry name" value="LMWPc"/>
    <property type="match status" value="1"/>
</dbReference>
<evidence type="ECO:0000256" key="1">
    <source>
        <dbReference type="ARBA" id="ARBA00022849"/>
    </source>
</evidence>
<evidence type="ECO:0000259" key="2">
    <source>
        <dbReference type="SMART" id="SM00226"/>
    </source>
</evidence>
<dbReference type="InterPro" id="IPR023485">
    <property type="entry name" value="Ptyr_pPase"/>
</dbReference>
<sequence length="148" mass="15713">MSDQRDHPEQPQVLFVCVHNAGRSQMAAAFLTHLAGDRVLVRSAGSAPADQVNPAVVKAMAEAGIDISAEIPKVLTVDAVQASDVVITMGCGDACPIFPGKRYEDWQLDDPAGQGVDAVRPIRDQIEAHVRALIDDLLPGERGPAARP</sequence>
<accession>A0ABP7CLP6</accession>
<organism evidence="3 4">
    <name type="scientific">Nonomuraea antimicrobica</name>
    <dbReference type="NCBI Taxonomy" id="561173"/>
    <lineage>
        <taxon>Bacteria</taxon>
        <taxon>Bacillati</taxon>
        <taxon>Actinomycetota</taxon>
        <taxon>Actinomycetes</taxon>
        <taxon>Streptosporangiales</taxon>
        <taxon>Streptosporangiaceae</taxon>
        <taxon>Nonomuraea</taxon>
    </lineage>
</organism>
<dbReference type="RefSeq" id="WP_344886976.1">
    <property type="nucleotide sequence ID" value="NZ_BAAAZP010000124.1"/>
</dbReference>
<feature type="domain" description="Phosphotyrosine protein phosphatase I" evidence="2">
    <location>
        <begin position="11"/>
        <end position="136"/>
    </location>
</feature>
<dbReference type="Proteomes" id="UP001500902">
    <property type="component" value="Unassembled WGS sequence"/>
</dbReference>
<reference evidence="4" key="1">
    <citation type="journal article" date="2019" name="Int. J. Syst. Evol. Microbiol.">
        <title>The Global Catalogue of Microorganisms (GCM) 10K type strain sequencing project: providing services to taxonomists for standard genome sequencing and annotation.</title>
        <authorList>
            <consortium name="The Broad Institute Genomics Platform"/>
            <consortium name="The Broad Institute Genome Sequencing Center for Infectious Disease"/>
            <person name="Wu L."/>
            <person name="Ma J."/>
        </authorList>
    </citation>
    <scope>NUCLEOTIDE SEQUENCE [LARGE SCALE GENOMIC DNA]</scope>
    <source>
        <strain evidence="4">JCM 16904</strain>
    </source>
</reference>
<comment type="caution">
    <text evidence="3">The sequence shown here is derived from an EMBL/GenBank/DDBJ whole genome shotgun (WGS) entry which is preliminary data.</text>
</comment>
<keyword evidence="4" id="KW-1185">Reference proteome</keyword>
<keyword evidence="1" id="KW-0059">Arsenical resistance</keyword>
<dbReference type="InterPro" id="IPR036196">
    <property type="entry name" value="Ptyr_pPase_sf"/>
</dbReference>
<protein>
    <submittedName>
        <fullName evidence="3">Arsenate reductase ArsC</fullName>
    </submittedName>
</protein>
<gene>
    <name evidence="3" type="ORF">GCM10022224_066860</name>
</gene>
<dbReference type="PANTHER" id="PTHR43428:SF1">
    <property type="entry name" value="ARSENATE REDUCTASE"/>
    <property type="match status" value="1"/>
</dbReference>
<dbReference type="CDD" id="cd16345">
    <property type="entry name" value="LMWP_ArsC"/>
    <property type="match status" value="1"/>
</dbReference>